<reference evidence="10 11" key="1">
    <citation type="submission" date="2015-07" db="EMBL/GenBank/DDBJ databases">
        <title>The genome of Dufourea novaeangliae.</title>
        <authorList>
            <person name="Pan H."/>
            <person name="Kapheim K."/>
        </authorList>
    </citation>
    <scope>NUCLEOTIDE SEQUENCE [LARGE SCALE GENOMIC DNA]</scope>
    <source>
        <strain evidence="10">0120121106</strain>
        <tissue evidence="10">Whole body</tissue>
    </source>
</reference>
<keyword evidence="3" id="KW-0813">Transport</keyword>
<keyword evidence="5" id="KW-0653">Protein transport</keyword>
<proteinExistence type="inferred from homology"/>
<evidence type="ECO:0000259" key="9">
    <source>
        <dbReference type="Pfam" id="PF17171"/>
    </source>
</evidence>
<dbReference type="SFLD" id="SFLDS00019">
    <property type="entry name" value="Glutathione_Transferase_(cytos"/>
    <property type="match status" value="1"/>
</dbReference>
<keyword evidence="7" id="KW-0472">Membrane</keyword>
<dbReference type="PANTHER" id="PTHR12289:SF38">
    <property type="entry name" value="METAXIN-2"/>
    <property type="match status" value="1"/>
</dbReference>
<dbReference type="PANTHER" id="PTHR12289">
    <property type="entry name" value="METAXIN RELATED"/>
    <property type="match status" value="1"/>
</dbReference>
<dbReference type="InterPro" id="IPR033468">
    <property type="entry name" value="Metaxin_GST"/>
</dbReference>
<evidence type="ECO:0000256" key="4">
    <source>
        <dbReference type="ARBA" id="ARBA00022787"/>
    </source>
</evidence>
<organism evidence="10 11">
    <name type="scientific">Dufourea novaeangliae</name>
    <name type="common">Sweat bee</name>
    <dbReference type="NCBI Taxonomy" id="178035"/>
    <lineage>
        <taxon>Eukaryota</taxon>
        <taxon>Metazoa</taxon>
        <taxon>Ecdysozoa</taxon>
        <taxon>Arthropoda</taxon>
        <taxon>Hexapoda</taxon>
        <taxon>Insecta</taxon>
        <taxon>Pterygota</taxon>
        <taxon>Neoptera</taxon>
        <taxon>Endopterygota</taxon>
        <taxon>Hymenoptera</taxon>
        <taxon>Apocrita</taxon>
        <taxon>Aculeata</taxon>
        <taxon>Apoidea</taxon>
        <taxon>Anthophila</taxon>
        <taxon>Halictidae</taxon>
        <taxon>Rophitinae</taxon>
        <taxon>Dufourea</taxon>
    </lineage>
</organism>
<evidence type="ECO:0000313" key="10">
    <source>
        <dbReference type="EMBL" id="KZC05648.1"/>
    </source>
</evidence>
<keyword evidence="4" id="KW-1000">Mitochondrion outer membrane</keyword>
<dbReference type="GO" id="GO:0001401">
    <property type="term" value="C:SAM complex"/>
    <property type="evidence" value="ECO:0007669"/>
    <property type="project" value="InterPro"/>
</dbReference>
<name>A0A154P333_DUFNO</name>
<dbReference type="OrthoDB" id="198787at2759"/>
<dbReference type="Pfam" id="PF10568">
    <property type="entry name" value="Tom37"/>
    <property type="match status" value="1"/>
</dbReference>
<dbReference type="STRING" id="178035.A0A154P333"/>
<evidence type="ECO:0000256" key="1">
    <source>
        <dbReference type="ARBA" id="ARBA00004294"/>
    </source>
</evidence>
<feature type="domain" description="Mitochondrial outer membrane transport complex Sam37/metaxin N-terminal" evidence="8">
    <location>
        <begin position="9"/>
        <end position="130"/>
    </location>
</feature>
<dbReference type="InterPro" id="IPR019564">
    <property type="entry name" value="Sam37/metaxin_N"/>
</dbReference>
<comment type="subcellular location">
    <subcellularLocation>
        <location evidence="1">Mitochondrion outer membrane</location>
    </subcellularLocation>
</comment>
<dbReference type="EMBL" id="KQ434796">
    <property type="protein sequence ID" value="KZC05648.1"/>
    <property type="molecule type" value="Genomic_DNA"/>
</dbReference>
<protein>
    <submittedName>
        <fullName evidence="10">Metaxin-2</fullName>
    </submittedName>
</protein>
<dbReference type="SFLD" id="SFLDG01180">
    <property type="entry name" value="SUF1"/>
    <property type="match status" value="1"/>
</dbReference>
<dbReference type="SUPFAM" id="SSF47616">
    <property type="entry name" value="GST C-terminal domain-like"/>
    <property type="match status" value="1"/>
</dbReference>
<evidence type="ECO:0000256" key="3">
    <source>
        <dbReference type="ARBA" id="ARBA00022448"/>
    </source>
</evidence>
<evidence type="ECO:0000313" key="11">
    <source>
        <dbReference type="Proteomes" id="UP000076502"/>
    </source>
</evidence>
<gene>
    <name evidence="10" type="ORF">WN55_04588</name>
</gene>
<dbReference type="InterPro" id="IPR036282">
    <property type="entry name" value="Glutathione-S-Trfase_C_sf"/>
</dbReference>
<keyword evidence="6" id="KW-0496">Mitochondrion</keyword>
<dbReference type="InterPro" id="IPR050931">
    <property type="entry name" value="Mito_Protein_Transport_Metaxin"/>
</dbReference>
<feature type="domain" description="Metaxin glutathione S-transferase" evidence="9">
    <location>
        <begin position="258"/>
        <end position="309"/>
    </location>
</feature>
<evidence type="ECO:0000256" key="7">
    <source>
        <dbReference type="ARBA" id="ARBA00023136"/>
    </source>
</evidence>
<accession>A0A154P333</accession>
<evidence type="ECO:0000256" key="5">
    <source>
        <dbReference type="ARBA" id="ARBA00022927"/>
    </source>
</evidence>
<feature type="domain" description="Metaxin glutathione S-transferase" evidence="9">
    <location>
        <begin position="155"/>
        <end position="219"/>
    </location>
</feature>
<dbReference type="InterPro" id="IPR040079">
    <property type="entry name" value="Glutathione_S-Trfase"/>
</dbReference>
<evidence type="ECO:0000256" key="2">
    <source>
        <dbReference type="ARBA" id="ARBA00009170"/>
    </source>
</evidence>
<dbReference type="GO" id="GO:0015031">
    <property type="term" value="P:protein transport"/>
    <property type="evidence" value="ECO:0007669"/>
    <property type="project" value="UniProtKB-KW"/>
</dbReference>
<dbReference type="Pfam" id="PF17171">
    <property type="entry name" value="GST_C_6"/>
    <property type="match status" value="2"/>
</dbReference>
<dbReference type="Gene3D" id="1.20.1050.10">
    <property type="match status" value="1"/>
</dbReference>
<evidence type="ECO:0000259" key="8">
    <source>
        <dbReference type="Pfam" id="PF10568"/>
    </source>
</evidence>
<evidence type="ECO:0000256" key="6">
    <source>
        <dbReference type="ARBA" id="ARBA00023128"/>
    </source>
</evidence>
<keyword evidence="11" id="KW-1185">Reference proteome</keyword>
<dbReference type="AlphaFoldDB" id="A0A154P333"/>
<sequence>MLLPDSANSLAVQAFLKMCGYKFDIISRYNAEYMSPTGRVPFIKCGDRIESEFDRIVSFIESNGVSLSKNLSTASKADMRAYMSLVNNVLVNAELYICWVDEVTLNQDTKQRHGHVYPWPLNHYLNWQKRNEVIKKLNVLGWYNKSIEEVCNEVETCCKALSDRLGGNEYFSRGEITEVDALVFGHIYTLINSDLCPTVQNIATTIKQFPMLIKYITKIRNNYFKDTLIEDFEIIETPSKDTLWNCSESLESLPPFSDDSYEFKLTPNELDALVFGHIFIIITTHLPPDNVLASIVKKYTLLVNLCNRIETRYFKKPEA</sequence>
<dbReference type="Proteomes" id="UP000076502">
    <property type="component" value="Unassembled WGS sequence"/>
</dbReference>
<comment type="similarity">
    <text evidence="2">Belongs to the metaxin family.</text>
</comment>
<dbReference type="GO" id="GO:0007005">
    <property type="term" value="P:mitochondrion organization"/>
    <property type="evidence" value="ECO:0007669"/>
    <property type="project" value="TreeGrafter"/>
</dbReference>